<accession>A0A934INJ3</accession>
<evidence type="ECO:0000256" key="8">
    <source>
        <dbReference type="SAM" id="Phobius"/>
    </source>
</evidence>
<feature type="transmembrane region" description="Helical" evidence="8">
    <location>
        <begin position="194"/>
        <end position="215"/>
    </location>
</feature>
<dbReference type="GO" id="GO:0005886">
    <property type="term" value="C:plasma membrane"/>
    <property type="evidence" value="ECO:0007669"/>
    <property type="project" value="TreeGrafter"/>
</dbReference>
<feature type="transmembrane region" description="Helical" evidence="8">
    <location>
        <begin position="6"/>
        <end position="24"/>
    </location>
</feature>
<feature type="compositionally biased region" description="Basic and acidic residues" evidence="7">
    <location>
        <begin position="307"/>
        <end position="322"/>
    </location>
</feature>
<dbReference type="GO" id="GO:0006813">
    <property type="term" value="P:potassium ion transport"/>
    <property type="evidence" value="ECO:0007669"/>
    <property type="project" value="InterPro"/>
</dbReference>
<evidence type="ECO:0000313" key="10">
    <source>
        <dbReference type="EMBL" id="MBJ3778186.1"/>
    </source>
</evidence>
<evidence type="ECO:0000313" key="11">
    <source>
        <dbReference type="Proteomes" id="UP000609531"/>
    </source>
</evidence>
<gene>
    <name evidence="10" type="ORF">JCR33_20970</name>
</gene>
<dbReference type="InterPro" id="IPR004680">
    <property type="entry name" value="Cit_transptr-like_dom"/>
</dbReference>
<feature type="region of interest" description="Disordered" evidence="7">
    <location>
        <begin position="300"/>
        <end position="325"/>
    </location>
</feature>
<organism evidence="10 11">
    <name type="scientific">Acuticoccus mangrovi</name>
    <dbReference type="NCBI Taxonomy" id="2796142"/>
    <lineage>
        <taxon>Bacteria</taxon>
        <taxon>Pseudomonadati</taxon>
        <taxon>Pseudomonadota</taxon>
        <taxon>Alphaproteobacteria</taxon>
        <taxon>Hyphomicrobiales</taxon>
        <taxon>Amorphaceae</taxon>
        <taxon>Acuticoccus</taxon>
    </lineage>
</organism>
<sequence>MMDVDIAMMATLAIIGLSTVLYATERYSIEAISLGVLASYLFIFVVLGLAAGDTTLSAAQLLEGFANPGLITILALLVVGQGLFHTDALERPAQLMVRWVAKRGNIGITITFVMIATLSAFLNNTPVVVMFIPIISTLASTLKSTTSRLLMPLSFVTILGGMTTLIGSSTNLLAANVARQSGAVDLGFFSFTPVALLVIAIGLPYVLWVMPMLLANRRSMAEAMRAGGGKQFIAEIPIRPGHPLVGATSNKGMFPQLKDMTVRLVQRGERPHLPPFENVTLQPGDIVIVAATRQALEKALSTQSTVMDRRPDGERGTERAPDRPPGVVTLAEAIVAPGSRLIGRTVSQSGFRGEVGCVVLAIERRSRMPRLPMADIRMEAGDVLLFGGPRKAIEDLRGNRDVLLIDWTAADVPHRRKAPVALGIFLAVVAAAATGVMPIVVAALLGAFAMLCSRCLNTRQASRVVDGRIIMLIASAIASATALEATGGAETIANAMLSILRDAPPAIVMSALFMIIALTTNIMTNNAAAVLFTPIAIGLASHLGLPAEPFVVTVILAANASFATPVAYQTNLLVMGPGHYRYRDFLVAGGPLVLLLWGAFSIIAPWWYGI</sequence>
<keyword evidence="5 8" id="KW-1133">Transmembrane helix</keyword>
<dbReference type="Gene3D" id="3.30.70.1450">
    <property type="entry name" value="Regulator of K+ conductance, C-terminal domain"/>
    <property type="match status" value="2"/>
</dbReference>
<feature type="transmembrane region" description="Helical" evidence="8">
    <location>
        <begin position="469"/>
        <end position="486"/>
    </location>
</feature>
<feature type="transmembrane region" description="Helical" evidence="8">
    <location>
        <begin position="31"/>
        <end position="52"/>
    </location>
</feature>
<protein>
    <submittedName>
        <fullName evidence="10">SLC13 family permease</fullName>
    </submittedName>
</protein>
<dbReference type="AlphaFoldDB" id="A0A934INJ3"/>
<feature type="transmembrane region" description="Helical" evidence="8">
    <location>
        <begin position="507"/>
        <end position="537"/>
    </location>
</feature>
<reference evidence="10" key="1">
    <citation type="submission" date="2020-12" db="EMBL/GenBank/DDBJ databases">
        <title>Bacterial taxonomy.</title>
        <authorList>
            <person name="Pan X."/>
        </authorList>
    </citation>
    <scope>NUCLEOTIDE SEQUENCE</scope>
    <source>
        <strain evidence="10">B2012</strain>
    </source>
</reference>
<feature type="transmembrane region" description="Helical" evidence="8">
    <location>
        <begin position="105"/>
        <end position="122"/>
    </location>
</feature>
<dbReference type="Proteomes" id="UP000609531">
    <property type="component" value="Unassembled WGS sequence"/>
</dbReference>
<keyword evidence="11" id="KW-1185">Reference proteome</keyword>
<dbReference type="InterPro" id="IPR036721">
    <property type="entry name" value="RCK_C_sf"/>
</dbReference>
<evidence type="ECO:0000256" key="1">
    <source>
        <dbReference type="ARBA" id="ARBA00004141"/>
    </source>
</evidence>
<evidence type="ECO:0000256" key="2">
    <source>
        <dbReference type="ARBA" id="ARBA00022448"/>
    </source>
</evidence>
<comment type="caution">
    <text evidence="10">The sequence shown here is derived from an EMBL/GenBank/DDBJ whole genome shotgun (WGS) entry which is preliminary data.</text>
</comment>
<dbReference type="GO" id="GO:0008324">
    <property type="term" value="F:monoatomic cation transmembrane transporter activity"/>
    <property type="evidence" value="ECO:0007669"/>
    <property type="project" value="InterPro"/>
</dbReference>
<name>A0A934INJ3_9HYPH</name>
<feature type="transmembrane region" description="Helical" evidence="8">
    <location>
        <begin position="549"/>
        <end position="573"/>
    </location>
</feature>
<keyword evidence="4" id="KW-0677">Repeat</keyword>
<dbReference type="Pfam" id="PF03600">
    <property type="entry name" value="CitMHS"/>
    <property type="match status" value="1"/>
</dbReference>
<comment type="subcellular location">
    <subcellularLocation>
        <location evidence="1">Membrane</location>
        <topology evidence="1">Multi-pass membrane protein</topology>
    </subcellularLocation>
</comment>
<proteinExistence type="predicted"/>
<feature type="transmembrane region" description="Helical" evidence="8">
    <location>
        <begin position="64"/>
        <end position="84"/>
    </location>
</feature>
<evidence type="ECO:0000256" key="4">
    <source>
        <dbReference type="ARBA" id="ARBA00022737"/>
    </source>
</evidence>
<keyword evidence="2" id="KW-0813">Transport</keyword>
<evidence type="ECO:0000256" key="6">
    <source>
        <dbReference type="ARBA" id="ARBA00023136"/>
    </source>
</evidence>
<dbReference type="SUPFAM" id="SSF116726">
    <property type="entry name" value="TrkA C-terminal domain-like"/>
    <property type="match status" value="2"/>
</dbReference>
<feature type="transmembrane region" description="Helical" evidence="8">
    <location>
        <begin position="424"/>
        <end position="449"/>
    </location>
</feature>
<keyword evidence="6 8" id="KW-0472">Membrane</keyword>
<evidence type="ECO:0000259" key="9">
    <source>
        <dbReference type="PROSITE" id="PS51202"/>
    </source>
</evidence>
<keyword evidence="3 8" id="KW-0812">Transmembrane</keyword>
<dbReference type="InterPro" id="IPR006037">
    <property type="entry name" value="RCK_C"/>
</dbReference>
<dbReference type="Pfam" id="PF02080">
    <property type="entry name" value="TrkA_C"/>
    <property type="match status" value="2"/>
</dbReference>
<dbReference type="PANTHER" id="PTHR43652">
    <property type="entry name" value="BASIC AMINO ACID ANTIPORTER YFCC-RELATED"/>
    <property type="match status" value="1"/>
</dbReference>
<feature type="domain" description="RCK C-terminal" evidence="9">
    <location>
        <begin position="221"/>
        <end position="305"/>
    </location>
</feature>
<feature type="transmembrane region" description="Helical" evidence="8">
    <location>
        <begin position="153"/>
        <end position="174"/>
    </location>
</feature>
<dbReference type="PANTHER" id="PTHR43652:SF2">
    <property type="entry name" value="BASIC AMINO ACID ANTIPORTER YFCC-RELATED"/>
    <property type="match status" value="1"/>
</dbReference>
<evidence type="ECO:0000256" key="7">
    <source>
        <dbReference type="SAM" id="MobiDB-lite"/>
    </source>
</evidence>
<evidence type="ECO:0000256" key="3">
    <source>
        <dbReference type="ARBA" id="ARBA00022692"/>
    </source>
</evidence>
<dbReference type="PROSITE" id="PS51202">
    <property type="entry name" value="RCK_C"/>
    <property type="match status" value="2"/>
</dbReference>
<dbReference type="EMBL" id="JAEKJA010000024">
    <property type="protein sequence ID" value="MBJ3778186.1"/>
    <property type="molecule type" value="Genomic_DNA"/>
</dbReference>
<dbReference type="InterPro" id="IPR051679">
    <property type="entry name" value="DASS-Related_Transporters"/>
</dbReference>
<evidence type="ECO:0000256" key="5">
    <source>
        <dbReference type="ARBA" id="ARBA00022989"/>
    </source>
</evidence>
<feature type="transmembrane region" description="Helical" evidence="8">
    <location>
        <begin position="585"/>
        <end position="608"/>
    </location>
</feature>
<feature type="domain" description="RCK C-terminal" evidence="9">
    <location>
        <begin position="318"/>
        <end position="402"/>
    </location>
</feature>